<reference evidence="1 2" key="1">
    <citation type="submission" date="2017-06" db="EMBL/GenBank/DDBJ databases">
        <authorList>
            <person name="Kim H.J."/>
            <person name="Triplett B.A."/>
        </authorList>
    </citation>
    <scope>NUCLEOTIDE SEQUENCE [LARGE SCALE GENOMIC DNA]</scope>
    <source>
        <strain evidence="1 2">DS15</strain>
    </source>
</reference>
<proteinExistence type="predicted"/>
<name>A0A239HVL8_9SPHN</name>
<gene>
    <name evidence="1" type="ORF">SAMN06295955_106145</name>
</gene>
<evidence type="ECO:0000313" key="1">
    <source>
        <dbReference type="EMBL" id="SNS85281.1"/>
    </source>
</evidence>
<sequence length="45" mass="5077">MTRDTRRAGWLARLWMILMDASQAAVAIHYGAPWRADIPPPREAG</sequence>
<protein>
    <submittedName>
        <fullName evidence="1">Uncharacterized protein</fullName>
    </submittedName>
</protein>
<accession>A0A239HVL8</accession>
<organism evidence="1 2">
    <name type="scientific">Sphingopyxis indica</name>
    <dbReference type="NCBI Taxonomy" id="436663"/>
    <lineage>
        <taxon>Bacteria</taxon>
        <taxon>Pseudomonadati</taxon>
        <taxon>Pseudomonadota</taxon>
        <taxon>Alphaproteobacteria</taxon>
        <taxon>Sphingomonadales</taxon>
        <taxon>Sphingomonadaceae</taxon>
        <taxon>Sphingopyxis</taxon>
    </lineage>
</organism>
<dbReference type="AlphaFoldDB" id="A0A239HVL8"/>
<dbReference type="RefSeq" id="WP_170935508.1">
    <property type="nucleotide sequence ID" value="NZ_FZPA01000006.1"/>
</dbReference>
<dbReference type="EMBL" id="FZPA01000006">
    <property type="protein sequence ID" value="SNS85281.1"/>
    <property type="molecule type" value="Genomic_DNA"/>
</dbReference>
<evidence type="ECO:0000313" key="2">
    <source>
        <dbReference type="Proteomes" id="UP000198339"/>
    </source>
</evidence>
<keyword evidence="2" id="KW-1185">Reference proteome</keyword>
<dbReference type="Proteomes" id="UP000198339">
    <property type="component" value="Unassembled WGS sequence"/>
</dbReference>